<dbReference type="Proteomes" id="UP000050525">
    <property type="component" value="Unassembled WGS sequence"/>
</dbReference>
<sequence>MQKELHCSPSKGFMNTKEASHQLNIMEQDAHLHTAPSKAYLKGAHVSRTLSHSYLNSVDKSRRRKGVTNRIDKNVATDLNMLYAREAKSSVFSSGLTLKTSILEAKELLNLWMSQH</sequence>
<keyword evidence="2" id="KW-1185">Reference proteome</keyword>
<evidence type="ECO:0000313" key="2">
    <source>
        <dbReference type="Proteomes" id="UP000050525"/>
    </source>
</evidence>
<comment type="caution">
    <text evidence="1">The sequence shown here is derived from an EMBL/GenBank/DDBJ whole genome shotgun (WGS) entry which is preliminary data.</text>
</comment>
<protein>
    <submittedName>
        <fullName evidence="1">Uncharacterized protein</fullName>
    </submittedName>
</protein>
<dbReference type="AlphaFoldDB" id="A0A151ME27"/>
<dbReference type="EMBL" id="AKHW03006231">
    <property type="protein sequence ID" value="KYO22650.1"/>
    <property type="molecule type" value="Genomic_DNA"/>
</dbReference>
<name>A0A151ME27_ALLMI</name>
<evidence type="ECO:0000313" key="1">
    <source>
        <dbReference type="EMBL" id="KYO22650.1"/>
    </source>
</evidence>
<gene>
    <name evidence="1" type="ORF">Y1Q_0003166</name>
</gene>
<proteinExistence type="predicted"/>
<reference evidence="1 2" key="1">
    <citation type="journal article" date="2012" name="Genome Biol.">
        <title>Sequencing three crocodilian genomes to illuminate the evolution of archosaurs and amniotes.</title>
        <authorList>
            <person name="St John J.A."/>
            <person name="Braun E.L."/>
            <person name="Isberg S.R."/>
            <person name="Miles L.G."/>
            <person name="Chong A.Y."/>
            <person name="Gongora J."/>
            <person name="Dalzell P."/>
            <person name="Moran C."/>
            <person name="Bed'hom B."/>
            <person name="Abzhanov A."/>
            <person name="Burgess S.C."/>
            <person name="Cooksey A.M."/>
            <person name="Castoe T.A."/>
            <person name="Crawford N.G."/>
            <person name="Densmore L.D."/>
            <person name="Drew J.C."/>
            <person name="Edwards S.V."/>
            <person name="Faircloth B.C."/>
            <person name="Fujita M.K."/>
            <person name="Greenwold M.J."/>
            <person name="Hoffmann F.G."/>
            <person name="Howard J.M."/>
            <person name="Iguchi T."/>
            <person name="Janes D.E."/>
            <person name="Khan S.Y."/>
            <person name="Kohno S."/>
            <person name="de Koning A.J."/>
            <person name="Lance S.L."/>
            <person name="McCarthy F.M."/>
            <person name="McCormack J.E."/>
            <person name="Merchant M.E."/>
            <person name="Peterson D.G."/>
            <person name="Pollock D.D."/>
            <person name="Pourmand N."/>
            <person name="Raney B.J."/>
            <person name="Roessler K.A."/>
            <person name="Sanford J.R."/>
            <person name="Sawyer R.H."/>
            <person name="Schmidt C.J."/>
            <person name="Triplett E.W."/>
            <person name="Tuberville T.D."/>
            <person name="Venegas-Anaya M."/>
            <person name="Howard J.T."/>
            <person name="Jarvis E.D."/>
            <person name="Guillette L.J.Jr."/>
            <person name="Glenn T.C."/>
            <person name="Green R.E."/>
            <person name="Ray D.A."/>
        </authorList>
    </citation>
    <scope>NUCLEOTIDE SEQUENCE [LARGE SCALE GENOMIC DNA]</scope>
    <source>
        <strain evidence="1">KSC_2009_1</strain>
    </source>
</reference>
<organism evidence="1 2">
    <name type="scientific">Alligator mississippiensis</name>
    <name type="common">American alligator</name>
    <dbReference type="NCBI Taxonomy" id="8496"/>
    <lineage>
        <taxon>Eukaryota</taxon>
        <taxon>Metazoa</taxon>
        <taxon>Chordata</taxon>
        <taxon>Craniata</taxon>
        <taxon>Vertebrata</taxon>
        <taxon>Euteleostomi</taxon>
        <taxon>Archelosauria</taxon>
        <taxon>Archosauria</taxon>
        <taxon>Crocodylia</taxon>
        <taxon>Alligatoridae</taxon>
        <taxon>Alligatorinae</taxon>
        <taxon>Alligator</taxon>
    </lineage>
</organism>
<accession>A0A151ME27</accession>